<evidence type="ECO:0000313" key="2">
    <source>
        <dbReference type="Proteomes" id="UP000028411"/>
    </source>
</evidence>
<dbReference type="EMBL" id="JFHR01000007">
    <property type="protein sequence ID" value="KEQ54770.1"/>
    <property type="molecule type" value="Genomic_DNA"/>
</dbReference>
<proteinExistence type="predicted"/>
<dbReference type="Proteomes" id="UP000028411">
    <property type="component" value="Unassembled WGS sequence"/>
</dbReference>
<dbReference type="AlphaFoldDB" id="A0A081RHU7"/>
<dbReference type="RefSeq" id="WP_037448120.1">
    <property type="nucleotide sequence ID" value="NZ_JFHR01000007.1"/>
</dbReference>
<accession>A0A081RHU7</accession>
<sequence length="185" mass="20778">MFQPDLFSLEEQAAPANEEEPARPLDLPGILERLTATCERPRYSFMVLNLIAQASANTGSAGPYIREGDQRIPVRDWLCEALVPVAQRDPRRLAIADKVREELEAKSALPTDPDAADSIVQAQVRMRIRLSGRTNVSRAVSELVRAGFVRRHYQGYRVDHQNRGAQRQAVYTVTEEAMKALHATR</sequence>
<protein>
    <submittedName>
        <fullName evidence="1">Uncharacterized protein</fullName>
    </submittedName>
</protein>
<reference evidence="1 2" key="1">
    <citation type="submission" date="2014-02" db="EMBL/GenBank/DDBJ databases">
        <title>Whole genome sequence of Sphingobium chlorophenolicum NBRC 16172.</title>
        <authorList>
            <person name="Gan H.M."/>
            <person name="Gan H.Y."/>
            <person name="Chew T.H."/>
            <person name="Savka M.A."/>
        </authorList>
    </citation>
    <scope>NUCLEOTIDE SEQUENCE [LARGE SCALE GENOMIC DNA]</scope>
    <source>
        <strain evidence="1 2">NBRC 16172</strain>
    </source>
</reference>
<dbReference type="PATRIC" id="fig|46429.4.peg.960"/>
<dbReference type="OrthoDB" id="7471348at2"/>
<comment type="caution">
    <text evidence="1">The sequence shown here is derived from an EMBL/GenBank/DDBJ whole genome shotgun (WGS) entry which is preliminary data.</text>
</comment>
<organism evidence="1 2">
    <name type="scientific">Sphingobium chlorophenolicum</name>
    <dbReference type="NCBI Taxonomy" id="46429"/>
    <lineage>
        <taxon>Bacteria</taxon>
        <taxon>Pseudomonadati</taxon>
        <taxon>Pseudomonadota</taxon>
        <taxon>Alphaproteobacteria</taxon>
        <taxon>Sphingomonadales</taxon>
        <taxon>Sphingomonadaceae</taxon>
        <taxon>Sphingobium</taxon>
    </lineage>
</organism>
<dbReference type="eggNOG" id="ENOG5031B7Z">
    <property type="taxonomic scope" value="Bacteria"/>
</dbReference>
<name>A0A081RHU7_SPHCR</name>
<gene>
    <name evidence="1" type="ORF">BV95_00999</name>
</gene>
<evidence type="ECO:0000313" key="1">
    <source>
        <dbReference type="EMBL" id="KEQ54770.1"/>
    </source>
</evidence>